<evidence type="ECO:0000313" key="3">
    <source>
        <dbReference type="EMBL" id="WDE99374.1"/>
    </source>
</evidence>
<reference evidence="3 4" key="1">
    <citation type="submission" date="2023-02" db="EMBL/GenBank/DDBJ databases">
        <title>Genome sequence of Lentisphaera profundi SAORIC-696.</title>
        <authorList>
            <person name="Kim e."/>
            <person name="Cho J.-C."/>
            <person name="Choi A."/>
            <person name="Kang I."/>
        </authorList>
    </citation>
    <scope>NUCLEOTIDE SEQUENCE [LARGE SCALE GENOMIC DNA]</scope>
    <source>
        <strain evidence="3 4">SAORIC-696</strain>
    </source>
</reference>
<name>A0ABY7W1D5_9BACT</name>
<evidence type="ECO:0000256" key="1">
    <source>
        <dbReference type="SAM" id="SignalP"/>
    </source>
</evidence>
<evidence type="ECO:0000259" key="2">
    <source>
        <dbReference type="Pfam" id="PF01261"/>
    </source>
</evidence>
<dbReference type="RefSeq" id="WP_274154232.1">
    <property type="nucleotide sequence ID" value="NZ_CP117812.1"/>
</dbReference>
<sequence length="263" mass="28945">MKQALIYLILLCLSSSAEENTQTPFFAFLNGIPSFSSFDEEAKVLKELGYDGISQIFGGGDALTQRMAAYEKVGLKVLSIYRSANVKAIAPAALKALENRGCIIELTVPKITPEIIASIRQTTENASKMNIRVALYPHAGFAVATIPQAMELINQVNHPNLGIMFNLCHFLKNEKAEDLEKTLALCAPQLFAVSTSGADIDGKNWPTLIQTLDKGTFPQERLFRVLKKLNFEGPVSLQGYGIKGNKLDNITRSIRAWKALKIK</sequence>
<dbReference type="Pfam" id="PF01261">
    <property type="entry name" value="AP_endonuc_2"/>
    <property type="match status" value="1"/>
</dbReference>
<gene>
    <name evidence="3" type="ORF">PQO03_16175</name>
</gene>
<keyword evidence="4" id="KW-1185">Reference proteome</keyword>
<dbReference type="InterPro" id="IPR013022">
    <property type="entry name" value="Xyl_isomerase-like_TIM-brl"/>
</dbReference>
<organism evidence="3 4">
    <name type="scientific">Lentisphaera profundi</name>
    <dbReference type="NCBI Taxonomy" id="1658616"/>
    <lineage>
        <taxon>Bacteria</taxon>
        <taxon>Pseudomonadati</taxon>
        <taxon>Lentisphaerota</taxon>
        <taxon>Lentisphaeria</taxon>
        <taxon>Lentisphaerales</taxon>
        <taxon>Lentisphaeraceae</taxon>
        <taxon>Lentisphaera</taxon>
    </lineage>
</organism>
<feature type="domain" description="Xylose isomerase-like TIM barrel" evidence="2">
    <location>
        <begin position="114"/>
        <end position="257"/>
    </location>
</feature>
<dbReference type="PANTHER" id="PTHR12110">
    <property type="entry name" value="HYDROXYPYRUVATE ISOMERASE"/>
    <property type="match status" value="1"/>
</dbReference>
<dbReference type="Gene3D" id="3.20.20.150">
    <property type="entry name" value="Divalent-metal-dependent TIM barrel enzymes"/>
    <property type="match status" value="1"/>
</dbReference>
<feature type="chain" id="PRO_5045662234" evidence="1">
    <location>
        <begin position="18"/>
        <end position="263"/>
    </location>
</feature>
<dbReference type="SUPFAM" id="SSF51658">
    <property type="entry name" value="Xylose isomerase-like"/>
    <property type="match status" value="1"/>
</dbReference>
<accession>A0ABY7W1D5</accession>
<feature type="signal peptide" evidence="1">
    <location>
        <begin position="1"/>
        <end position="17"/>
    </location>
</feature>
<protein>
    <submittedName>
        <fullName evidence="3">TIM barrel protein</fullName>
    </submittedName>
</protein>
<dbReference type="PANTHER" id="PTHR12110:SF21">
    <property type="entry name" value="XYLOSE ISOMERASE-LIKE TIM BARREL DOMAIN-CONTAINING PROTEIN"/>
    <property type="match status" value="1"/>
</dbReference>
<keyword evidence="1" id="KW-0732">Signal</keyword>
<evidence type="ECO:0000313" key="4">
    <source>
        <dbReference type="Proteomes" id="UP001214250"/>
    </source>
</evidence>
<dbReference type="EMBL" id="CP117812">
    <property type="protein sequence ID" value="WDE99374.1"/>
    <property type="molecule type" value="Genomic_DNA"/>
</dbReference>
<dbReference type="Proteomes" id="UP001214250">
    <property type="component" value="Chromosome 2"/>
</dbReference>
<dbReference type="InterPro" id="IPR050312">
    <property type="entry name" value="IolE/XylAMocC-like"/>
</dbReference>
<dbReference type="InterPro" id="IPR036237">
    <property type="entry name" value="Xyl_isomerase-like_sf"/>
</dbReference>
<proteinExistence type="predicted"/>